<dbReference type="Gene3D" id="3.40.50.300">
    <property type="entry name" value="P-loop containing nucleotide triphosphate hydrolases"/>
    <property type="match status" value="1"/>
</dbReference>
<dbReference type="AlphaFoldDB" id="A0A2R4VWZ9"/>
<dbReference type="InterPro" id="IPR003593">
    <property type="entry name" value="AAA+_ATPase"/>
</dbReference>
<evidence type="ECO:0000256" key="4">
    <source>
        <dbReference type="ARBA" id="ARBA00022840"/>
    </source>
</evidence>
<dbReference type="GO" id="GO:0015697">
    <property type="term" value="P:quaternary ammonium group transport"/>
    <property type="evidence" value="ECO:0007669"/>
    <property type="project" value="UniProtKB-ARBA"/>
</dbReference>
<dbReference type="FunFam" id="3.40.50.300:FF:000425">
    <property type="entry name" value="Probable ABC transporter, ATP-binding subunit"/>
    <property type="match status" value="1"/>
</dbReference>
<dbReference type="PROSITE" id="PS51371">
    <property type="entry name" value="CBS"/>
    <property type="match status" value="1"/>
</dbReference>
<dbReference type="InterPro" id="IPR046342">
    <property type="entry name" value="CBS_dom_sf"/>
</dbReference>
<dbReference type="SUPFAM" id="SSF52540">
    <property type="entry name" value="P-loop containing nucleoside triphosphate hydrolases"/>
    <property type="match status" value="1"/>
</dbReference>
<dbReference type="RefSeq" id="WP_108549201.1">
    <property type="nucleotide sequence ID" value="NZ_CP028907.1"/>
</dbReference>
<keyword evidence="9" id="KW-1185">Reference proteome</keyword>
<dbReference type="InterPro" id="IPR003439">
    <property type="entry name" value="ABC_transporter-like_ATP-bd"/>
</dbReference>
<dbReference type="PANTHER" id="PTHR43117">
    <property type="entry name" value="OSMOPROTECTANT IMPORT ATP-BINDING PROTEIN OSMV"/>
    <property type="match status" value="1"/>
</dbReference>
<comment type="similarity">
    <text evidence="1">Belongs to the ABC transporter superfamily.</text>
</comment>
<evidence type="ECO:0000256" key="3">
    <source>
        <dbReference type="ARBA" id="ARBA00022741"/>
    </source>
</evidence>
<dbReference type="Gene3D" id="3.10.580.10">
    <property type="entry name" value="CBS-domain"/>
    <property type="match status" value="1"/>
</dbReference>
<protein>
    <submittedName>
        <fullName evidence="8">ABC transporter</fullName>
    </submittedName>
</protein>
<evidence type="ECO:0000313" key="9">
    <source>
        <dbReference type="Proteomes" id="UP000077405"/>
    </source>
</evidence>
<organism evidence="8 9">
    <name type="scientific">Azospirillum humicireducens</name>
    <dbReference type="NCBI Taxonomy" id="1226968"/>
    <lineage>
        <taxon>Bacteria</taxon>
        <taxon>Pseudomonadati</taxon>
        <taxon>Pseudomonadota</taxon>
        <taxon>Alphaproteobacteria</taxon>
        <taxon>Rhodospirillales</taxon>
        <taxon>Azospirillaceae</taxon>
        <taxon>Azospirillum</taxon>
    </lineage>
</organism>
<feature type="domain" description="ABC transporter" evidence="6">
    <location>
        <begin position="2"/>
        <end position="236"/>
    </location>
</feature>
<dbReference type="InterPro" id="IPR000644">
    <property type="entry name" value="CBS_dom"/>
</dbReference>
<proteinExistence type="inferred from homology"/>
<evidence type="ECO:0000256" key="5">
    <source>
        <dbReference type="PROSITE-ProRule" id="PRU00703"/>
    </source>
</evidence>
<keyword evidence="8" id="KW-0614">Plasmid</keyword>
<accession>A0A2R4VWZ9</accession>
<geneLocation type="plasmid" evidence="8 9">
    <name>pYZ6</name>
</geneLocation>
<keyword evidence="5" id="KW-0129">CBS domain</keyword>
<name>A0A2R4VWZ9_9PROT</name>
<dbReference type="PROSITE" id="PS50893">
    <property type="entry name" value="ABC_TRANSPORTER_2"/>
    <property type="match status" value="1"/>
</dbReference>
<feature type="domain" description="CBS" evidence="7">
    <location>
        <begin position="258"/>
        <end position="314"/>
    </location>
</feature>
<keyword evidence="3" id="KW-0547">Nucleotide-binding</keyword>
<dbReference type="SMART" id="SM00382">
    <property type="entry name" value="AAA"/>
    <property type="match status" value="1"/>
</dbReference>
<evidence type="ECO:0000259" key="6">
    <source>
        <dbReference type="PROSITE" id="PS50893"/>
    </source>
</evidence>
<dbReference type="Pfam" id="PF00571">
    <property type="entry name" value="CBS"/>
    <property type="match status" value="1"/>
</dbReference>
<keyword evidence="2" id="KW-0813">Transport</keyword>
<dbReference type="Proteomes" id="UP000077405">
    <property type="component" value="Plasmid pYZ6"/>
</dbReference>
<dbReference type="InterPro" id="IPR017871">
    <property type="entry name" value="ABC_transporter-like_CS"/>
</dbReference>
<dbReference type="GO" id="GO:0005524">
    <property type="term" value="F:ATP binding"/>
    <property type="evidence" value="ECO:0007669"/>
    <property type="project" value="UniProtKB-KW"/>
</dbReference>
<evidence type="ECO:0000313" key="8">
    <source>
        <dbReference type="EMBL" id="AWB08955.1"/>
    </source>
</evidence>
<evidence type="ECO:0000256" key="1">
    <source>
        <dbReference type="ARBA" id="ARBA00005417"/>
    </source>
</evidence>
<dbReference type="OrthoDB" id="9802264at2"/>
<dbReference type="Pfam" id="PF00005">
    <property type="entry name" value="ABC_tran"/>
    <property type="match status" value="1"/>
</dbReference>
<sequence length="314" mass="34663">MIDFERVSKRFGSWTAVDTVSFTVAEGEFRVLIGPSGSGKSTVLRMINRLIPADEGAIRIDGEDIASLKPEELRRRMGYVIQSVGLFPHWTVERNIATVPALLGWPKARIRDRVTELLELLNLDPRRYRSAYPHQLSGGQQQRVGVARALAAEPRILLMDEPFSALDPITRASLQTELSAIHRRTGTTVVFVTHDMDEALRLGDSIAVMDHGRLIQCAPPLEILTRPASPLVRDLVGREEWGLKRLAVETAGDRARPQERVGGEPLPSETPLHRALSEMVSRGAERLPVVDGDGRPAGVLHLSDLVRPAPDRAA</sequence>
<keyword evidence="4" id="KW-0067">ATP-binding</keyword>
<evidence type="ECO:0000256" key="2">
    <source>
        <dbReference type="ARBA" id="ARBA00022448"/>
    </source>
</evidence>
<dbReference type="PROSITE" id="PS00211">
    <property type="entry name" value="ABC_TRANSPORTER_1"/>
    <property type="match status" value="1"/>
</dbReference>
<dbReference type="SUPFAM" id="SSF54631">
    <property type="entry name" value="CBS-domain pair"/>
    <property type="match status" value="1"/>
</dbReference>
<dbReference type="InterPro" id="IPR027417">
    <property type="entry name" value="P-loop_NTPase"/>
</dbReference>
<reference evidence="8 9" key="1">
    <citation type="submission" date="2018-04" db="EMBL/GenBank/DDBJ databases">
        <title>Complete genome sequence of the nitrogen-fixing bacterium Azospirillum humicireducens type strain SgZ-5.</title>
        <authorList>
            <person name="Yu Z."/>
        </authorList>
    </citation>
    <scope>NUCLEOTIDE SEQUENCE [LARGE SCALE GENOMIC DNA]</scope>
    <source>
        <strain evidence="8 9">SgZ-5</strain>
        <plasmid evidence="8 9">pYZ6</plasmid>
    </source>
</reference>
<dbReference type="GO" id="GO:0016887">
    <property type="term" value="F:ATP hydrolysis activity"/>
    <property type="evidence" value="ECO:0007669"/>
    <property type="project" value="InterPro"/>
</dbReference>
<gene>
    <name evidence="8" type="ORF">A6A40_28595</name>
</gene>
<dbReference type="EMBL" id="CP028907">
    <property type="protein sequence ID" value="AWB08955.1"/>
    <property type="molecule type" value="Genomic_DNA"/>
</dbReference>
<dbReference type="PANTHER" id="PTHR43117:SF5">
    <property type="entry name" value="GLYCINE BETAINE UPTAKE SYSTEM ATP-BINDING PROTEIN YEHX"/>
    <property type="match status" value="1"/>
</dbReference>
<dbReference type="KEGG" id="ahu:A6A40_28595"/>
<evidence type="ECO:0000259" key="7">
    <source>
        <dbReference type="PROSITE" id="PS51371"/>
    </source>
</evidence>